<dbReference type="InterPro" id="IPR001920">
    <property type="entry name" value="Asp/Glu_race"/>
</dbReference>
<dbReference type="GO" id="GO:0071555">
    <property type="term" value="P:cell wall organization"/>
    <property type="evidence" value="ECO:0007669"/>
    <property type="project" value="UniProtKB-KW"/>
</dbReference>
<comment type="function">
    <text evidence="7">Provides the (R)-glutamate required for cell wall biosynthesis.</text>
</comment>
<dbReference type="AlphaFoldDB" id="A0A9D1WCE4"/>
<dbReference type="HAMAP" id="MF_00258">
    <property type="entry name" value="Glu_racemase"/>
    <property type="match status" value="1"/>
</dbReference>
<evidence type="ECO:0000256" key="1">
    <source>
        <dbReference type="ARBA" id="ARBA00001602"/>
    </source>
</evidence>
<dbReference type="EMBL" id="DXEV01000078">
    <property type="protein sequence ID" value="HIX56600.1"/>
    <property type="molecule type" value="Genomic_DNA"/>
</dbReference>
<accession>A0A9D1WCE4</accession>
<dbReference type="InterPro" id="IPR015942">
    <property type="entry name" value="Asp/Glu/hydantoin_racemase"/>
</dbReference>
<dbReference type="GO" id="GO:0008881">
    <property type="term" value="F:glutamate racemase activity"/>
    <property type="evidence" value="ECO:0007669"/>
    <property type="project" value="UniProtKB-UniRule"/>
</dbReference>
<sequence>MAAIPKILFFDSGMGGLSVFKETFALNPQAAYYYLFDHECFPYGNKSEIFLRNRVTALLKGLSDLIKPDLIVIACNTASTTVLVKVREVFSVPIVGVVPAIKPAAAVSNKHSIALLATPGTVARAYTDFLINEFAYDCKVLRIGTQDLVRLAENSLLNACRAHSTLRGSGWSFCDQQELTKILQPILELQPEQRPDAVVLGCTHFPLLREQIQSILGEQITLVDSGAAIARRVQSLLQKREQDLNTNGELQGEEEFEEEDDDDLYVDFDLSHPTNCGPQVAFFTGKVNAEDFGRLTCTFDHFGFHQVRPFVLSAHNAAGRS</sequence>
<dbReference type="GO" id="GO:0009252">
    <property type="term" value="P:peptidoglycan biosynthetic process"/>
    <property type="evidence" value="ECO:0007669"/>
    <property type="project" value="UniProtKB-UniRule"/>
</dbReference>
<evidence type="ECO:0000256" key="2">
    <source>
        <dbReference type="ARBA" id="ARBA00013090"/>
    </source>
</evidence>
<dbReference type="NCBIfam" id="TIGR00067">
    <property type="entry name" value="glut_race"/>
    <property type="match status" value="1"/>
</dbReference>
<evidence type="ECO:0000256" key="4">
    <source>
        <dbReference type="ARBA" id="ARBA00022984"/>
    </source>
</evidence>
<keyword evidence="5 7" id="KW-0413">Isomerase</keyword>
<dbReference type="SUPFAM" id="SSF53681">
    <property type="entry name" value="Aspartate/glutamate racemase"/>
    <property type="match status" value="2"/>
</dbReference>
<feature type="binding site" evidence="7">
    <location>
        <begin position="203"/>
        <end position="204"/>
    </location>
    <ligand>
        <name>substrate</name>
    </ligand>
</feature>
<feature type="active site" description="Proton donor/acceptor" evidence="7">
    <location>
        <position position="202"/>
    </location>
</feature>
<comment type="similarity">
    <text evidence="7">Belongs to the aspartate/glutamate racemases family.</text>
</comment>
<comment type="pathway">
    <text evidence="7">Cell wall biogenesis; peptidoglycan biosynthesis.</text>
</comment>
<dbReference type="Proteomes" id="UP000886829">
    <property type="component" value="Unassembled WGS sequence"/>
</dbReference>
<organism evidence="8 9">
    <name type="scientific">Candidatus Anaerobiospirillum pullistercoris</name>
    <dbReference type="NCBI Taxonomy" id="2838452"/>
    <lineage>
        <taxon>Bacteria</taxon>
        <taxon>Pseudomonadati</taxon>
        <taxon>Pseudomonadota</taxon>
        <taxon>Gammaproteobacteria</taxon>
        <taxon>Aeromonadales</taxon>
        <taxon>Succinivibrionaceae</taxon>
        <taxon>Anaerobiospirillum</taxon>
    </lineage>
</organism>
<dbReference type="Gene3D" id="3.40.50.1860">
    <property type="match status" value="2"/>
</dbReference>
<evidence type="ECO:0000256" key="7">
    <source>
        <dbReference type="HAMAP-Rule" id="MF_00258"/>
    </source>
</evidence>
<evidence type="ECO:0000313" key="9">
    <source>
        <dbReference type="Proteomes" id="UP000886829"/>
    </source>
</evidence>
<dbReference type="PANTHER" id="PTHR21198:SF2">
    <property type="entry name" value="GLUTAMATE RACEMASE"/>
    <property type="match status" value="1"/>
</dbReference>
<evidence type="ECO:0000313" key="8">
    <source>
        <dbReference type="EMBL" id="HIX56600.1"/>
    </source>
</evidence>
<comment type="caution">
    <text evidence="8">The sequence shown here is derived from an EMBL/GenBank/DDBJ whole genome shotgun (WGS) entry which is preliminary data.</text>
</comment>
<feature type="binding site" evidence="7">
    <location>
        <begin position="43"/>
        <end position="44"/>
    </location>
    <ligand>
        <name>substrate</name>
    </ligand>
</feature>
<keyword evidence="3 7" id="KW-0133">Cell shape</keyword>
<dbReference type="PANTHER" id="PTHR21198">
    <property type="entry name" value="GLUTAMATE RACEMASE"/>
    <property type="match status" value="1"/>
</dbReference>
<dbReference type="Pfam" id="PF01177">
    <property type="entry name" value="Asp_Glu_race"/>
    <property type="match status" value="1"/>
</dbReference>
<name>A0A9D1WCE4_9GAMM</name>
<keyword evidence="4 7" id="KW-0573">Peptidoglycan synthesis</keyword>
<evidence type="ECO:0000256" key="5">
    <source>
        <dbReference type="ARBA" id="ARBA00023235"/>
    </source>
</evidence>
<dbReference type="PROSITE" id="PS00924">
    <property type="entry name" value="ASP_GLU_RACEMASE_2"/>
    <property type="match status" value="1"/>
</dbReference>
<reference evidence="8" key="2">
    <citation type="submission" date="2021-04" db="EMBL/GenBank/DDBJ databases">
        <authorList>
            <person name="Gilroy R."/>
        </authorList>
    </citation>
    <scope>NUCLEOTIDE SEQUENCE</scope>
    <source>
        <strain evidence="8">USASDec5-558</strain>
    </source>
</reference>
<dbReference type="InterPro" id="IPR033134">
    <property type="entry name" value="Asp/Glu_racemase_AS_2"/>
</dbReference>
<feature type="binding site" evidence="7">
    <location>
        <begin position="11"/>
        <end position="12"/>
    </location>
    <ligand>
        <name>substrate</name>
    </ligand>
</feature>
<dbReference type="EC" id="5.1.1.3" evidence="2 7"/>
<protein>
    <recommendedName>
        <fullName evidence="2 7">Glutamate racemase</fullName>
        <ecNumber evidence="2 7">5.1.1.3</ecNumber>
    </recommendedName>
</protein>
<feature type="binding site" evidence="7">
    <location>
        <begin position="76"/>
        <end position="77"/>
    </location>
    <ligand>
        <name>substrate</name>
    </ligand>
</feature>
<comment type="catalytic activity">
    <reaction evidence="1 7">
        <text>L-glutamate = D-glutamate</text>
        <dbReference type="Rhea" id="RHEA:12813"/>
        <dbReference type="ChEBI" id="CHEBI:29985"/>
        <dbReference type="ChEBI" id="CHEBI:29986"/>
        <dbReference type="EC" id="5.1.1.3"/>
    </reaction>
</comment>
<dbReference type="GO" id="GO:0008360">
    <property type="term" value="P:regulation of cell shape"/>
    <property type="evidence" value="ECO:0007669"/>
    <property type="project" value="UniProtKB-KW"/>
</dbReference>
<keyword evidence="6 7" id="KW-0961">Cell wall biogenesis/degradation</keyword>
<dbReference type="PROSITE" id="PS00923">
    <property type="entry name" value="ASP_GLU_RACEMASE_1"/>
    <property type="match status" value="1"/>
</dbReference>
<evidence type="ECO:0000256" key="3">
    <source>
        <dbReference type="ARBA" id="ARBA00022960"/>
    </source>
</evidence>
<reference evidence="8" key="1">
    <citation type="journal article" date="2021" name="PeerJ">
        <title>Extensive microbial diversity within the chicken gut microbiome revealed by metagenomics and culture.</title>
        <authorList>
            <person name="Gilroy R."/>
            <person name="Ravi A."/>
            <person name="Getino M."/>
            <person name="Pursley I."/>
            <person name="Horton D.L."/>
            <person name="Alikhan N.F."/>
            <person name="Baker D."/>
            <person name="Gharbi K."/>
            <person name="Hall N."/>
            <person name="Watson M."/>
            <person name="Adriaenssens E.M."/>
            <person name="Foster-Nyarko E."/>
            <person name="Jarju S."/>
            <person name="Secka A."/>
            <person name="Antonio M."/>
            <person name="Oren A."/>
            <person name="Chaudhuri R.R."/>
            <person name="La Ragione R."/>
            <person name="Hildebrand F."/>
            <person name="Pallen M.J."/>
        </authorList>
    </citation>
    <scope>NUCLEOTIDE SEQUENCE</scope>
    <source>
        <strain evidence="8">USASDec5-558</strain>
    </source>
</reference>
<dbReference type="InterPro" id="IPR004391">
    <property type="entry name" value="Glu_race"/>
</dbReference>
<dbReference type="InterPro" id="IPR018187">
    <property type="entry name" value="Asp/Glu_racemase_AS_1"/>
</dbReference>
<feature type="active site" description="Proton donor/acceptor" evidence="7">
    <location>
        <position position="75"/>
    </location>
</feature>
<gene>
    <name evidence="7 8" type="primary">murI</name>
    <name evidence="8" type="ORF">H9850_03900</name>
</gene>
<evidence type="ECO:0000256" key="6">
    <source>
        <dbReference type="ARBA" id="ARBA00023316"/>
    </source>
</evidence>
<proteinExistence type="inferred from homology"/>